<accession>A0A090QCT8</accession>
<dbReference type="EC" id="5.6.2.4" evidence="7"/>
<dbReference type="InterPro" id="IPR014017">
    <property type="entry name" value="DNA_helicase_UvrD-like_C"/>
</dbReference>
<evidence type="ECO:0000256" key="7">
    <source>
        <dbReference type="ARBA" id="ARBA00034808"/>
    </source>
</evidence>
<dbReference type="InterPro" id="IPR027417">
    <property type="entry name" value="P-loop_NTPase"/>
</dbReference>
<comment type="catalytic activity">
    <reaction evidence="6">
        <text>Couples ATP hydrolysis with the unwinding of duplex DNA by translocating in the 3'-5' direction.</text>
        <dbReference type="EC" id="5.6.2.4"/>
    </reaction>
</comment>
<evidence type="ECO:0000256" key="3">
    <source>
        <dbReference type="ARBA" id="ARBA00022806"/>
    </source>
</evidence>
<evidence type="ECO:0000313" key="12">
    <source>
        <dbReference type="EMBL" id="GAL00786.1"/>
    </source>
</evidence>
<feature type="domain" description="UvrD-like helicase C-terminal" evidence="11">
    <location>
        <begin position="242"/>
        <end position="303"/>
    </location>
</feature>
<dbReference type="GO" id="GO:0043138">
    <property type="term" value="F:3'-5' DNA helicase activity"/>
    <property type="evidence" value="ECO:0007669"/>
    <property type="project" value="UniProtKB-EC"/>
</dbReference>
<dbReference type="SUPFAM" id="SSF52540">
    <property type="entry name" value="P-loop containing nucleoside triphosphate hydrolases"/>
    <property type="match status" value="1"/>
</dbReference>
<keyword evidence="4" id="KW-0067">ATP-binding</keyword>
<keyword evidence="5" id="KW-0413">Isomerase</keyword>
<evidence type="ECO:0000256" key="8">
    <source>
        <dbReference type="ARBA" id="ARBA00034923"/>
    </source>
</evidence>
<evidence type="ECO:0000256" key="6">
    <source>
        <dbReference type="ARBA" id="ARBA00034617"/>
    </source>
</evidence>
<evidence type="ECO:0000256" key="5">
    <source>
        <dbReference type="ARBA" id="ARBA00023235"/>
    </source>
</evidence>
<keyword evidence="3 12" id="KW-0347">Helicase</keyword>
<dbReference type="Pfam" id="PF13361">
    <property type="entry name" value="UvrD_C"/>
    <property type="match status" value="2"/>
</dbReference>
<keyword evidence="1" id="KW-0547">Nucleotide-binding</keyword>
<dbReference type="Pfam" id="PF00580">
    <property type="entry name" value="UvrD-helicase"/>
    <property type="match status" value="1"/>
</dbReference>
<dbReference type="InterPro" id="IPR000212">
    <property type="entry name" value="DNA_helicase_UvrD/REP"/>
</dbReference>
<evidence type="ECO:0000256" key="2">
    <source>
        <dbReference type="ARBA" id="ARBA00022801"/>
    </source>
</evidence>
<evidence type="ECO:0000256" key="9">
    <source>
        <dbReference type="ARBA" id="ARBA00048988"/>
    </source>
</evidence>
<dbReference type="AlphaFoldDB" id="A0A090QCT8"/>
<keyword evidence="2" id="KW-0378">Hydrolase</keyword>
<dbReference type="GO" id="GO:0000725">
    <property type="term" value="P:recombinational repair"/>
    <property type="evidence" value="ECO:0007669"/>
    <property type="project" value="TreeGrafter"/>
</dbReference>
<feature type="domain" description="UvrD-like helicase C-terminal" evidence="11">
    <location>
        <begin position="61"/>
        <end position="165"/>
    </location>
</feature>
<organism evidence="12 13">
    <name type="scientific">Nonlabens ulvanivorans</name>
    <name type="common">Persicivirga ulvanivorans</name>
    <dbReference type="NCBI Taxonomy" id="906888"/>
    <lineage>
        <taxon>Bacteria</taxon>
        <taxon>Pseudomonadati</taxon>
        <taxon>Bacteroidota</taxon>
        <taxon>Flavobacteriia</taxon>
        <taxon>Flavobacteriales</taxon>
        <taxon>Flavobacteriaceae</taxon>
        <taxon>Nonlabens</taxon>
    </lineage>
</organism>
<gene>
    <name evidence="12" type="ORF">JCM19314_1823</name>
</gene>
<dbReference type="GO" id="GO:0003677">
    <property type="term" value="F:DNA binding"/>
    <property type="evidence" value="ECO:0007669"/>
    <property type="project" value="InterPro"/>
</dbReference>
<comment type="caution">
    <text evidence="12">The sequence shown here is derived from an EMBL/GenBank/DDBJ whole genome shotgun (WGS) entry which is preliminary data.</text>
</comment>
<protein>
    <recommendedName>
        <fullName evidence="7">DNA 3'-5' helicase</fullName>
        <ecNumber evidence="7">5.6.2.4</ecNumber>
    </recommendedName>
    <alternativeName>
        <fullName evidence="8">DNA 3'-5' helicase II</fullName>
    </alternativeName>
</protein>
<reference evidence="12 13" key="1">
    <citation type="journal article" date="2014" name="Genome Announc.">
        <title>Draft Genome Sequences of Marine Flavobacterium Nonlabens Strains NR17, NR24, NR27, NR32, NR33, and Ara13.</title>
        <authorList>
            <person name="Nakanishi M."/>
            <person name="Meirelles P."/>
            <person name="Suzuki R."/>
            <person name="Takatani N."/>
            <person name="Mino S."/>
            <person name="Suda W."/>
            <person name="Oshima K."/>
            <person name="Hattori M."/>
            <person name="Ohkuma M."/>
            <person name="Hosokawa M."/>
            <person name="Miyashita K."/>
            <person name="Thompson F.L."/>
            <person name="Niwa A."/>
            <person name="Sawabe T."/>
            <person name="Sawabe T."/>
        </authorList>
    </citation>
    <scope>NUCLEOTIDE SEQUENCE [LARGE SCALE GENOMIC DNA]</scope>
    <source>
        <strain evidence="13">JCM19314</strain>
    </source>
</reference>
<comment type="catalytic activity">
    <reaction evidence="9">
        <text>ATP + H2O = ADP + phosphate + H(+)</text>
        <dbReference type="Rhea" id="RHEA:13065"/>
        <dbReference type="ChEBI" id="CHEBI:15377"/>
        <dbReference type="ChEBI" id="CHEBI:15378"/>
        <dbReference type="ChEBI" id="CHEBI:30616"/>
        <dbReference type="ChEBI" id="CHEBI:43474"/>
        <dbReference type="ChEBI" id="CHEBI:456216"/>
        <dbReference type="EC" id="5.6.2.4"/>
    </reaction>
</comment>
<proteinExistence type="predicted"/>
<evidence type="ECO:0000256" key="1">
    <source>
        <dbReference type="ARBA" id="ARBA00022741"/>
    </source>
</evidence>
<dbReference type="Gene3D" id="3.40.50.300">
    <property type="entry name" value="P-loop containing nucleotide triphosphate hydrolases"/>
    <property type="match status" value="3"/>
</dbReference>
<dbReference type="PANTHER" id="PTHR11070">
    <property type="entry name" value="UVRD / RECB / PCRA DNA HELICASE FAMILY MEMBER"/>
    <property type="match status" value="1"/>
</dbReference>
<evidence type="ECO:0000259" key="10">
    <source>
        <dbReference type="Pfam" id="PF00580"/>
    </source>
</evidence>
<dbReference type="PANTHER" id="PTHR11070:SF2">
    <property type="entry name" value="ATP-DEPENDENT DNA HELICASE SRS2"/>
    <property type="match status" value="1"/>
</dbReference>
<dbReference type="Proteomes" id="UP000029226">
    <property type="component" value="Unassembled WGS sequence"/>
</dbReference>
<dbReference type="GO" id="GO:0016887">
    <property type="term" value="F:ATP hydrolysis activity"/>
    <property type="evidence" value="ECO:0007669"/>
    <property type="project" value="RHEA"/>
</dbReference>
<evidence type="ECO:0000259" key="11">
    <source>
        <dbReference type="Pfam" id="PF13361"/>
    </source>
</evidence>
<dbReference type="GO" id="GO:0005524">
    <property type="term" value="F:ATP binding"/>
    <property type="evidence" value="ECO:0007669"/>
    <property type="project" value="UniProtKB-KW"/>
</dbReference>
<name>A0A090QCT8_NONUL</name>
<dbReference type="EMBL" id="BBMM01000006">
    <property type="protein sequence ID" value="GAL00786.1"/>
    <property type="molecule type" value="Genomic_DNA"/>
</dbReference>
<dbReference type="InterPro" id="IPR014016">
    <property type="entry name" value="UvrD-like_ATP-bd"/>
</dbReference>
<evidence type="ECO:0000313" key="13">
    <source>
        <dbReference type="Proteomes" id="UP000029226"/>
    </source>
</evidence>
<sequence length="446" mass="51793">MFDEFQDINSEEWDLIDLIIKKAENPRVIAVGDDDQNIYSFRGSSNIFMSKFRKYYSATLYTLPKNYRSFPEIVDFNNKVLFYLKNRLKSQLLIAGKSRSGGSVHITKYEGKYLEQPTVEYIANTKLPGTKAILTRTNMEALLISSLLNKIGVATRLIAGFEGFRVSDLFEINSFENRLKQSIGESGIILESNWEEAISWFKRHFHDSLHYNTCLDLIKKFDYVNPEKKLLVDWREYSREINMEDAIMPDSDKIIVSTMHKAKGKEFDHVFILLKDYNYSSDESKRLLYVASSRAKKTLHIHSNVQFYDAISAEYISKLEYSGKLKPPKQYDMILSHKDVSLSSQKYPNAIRILQNIKTGGELLKEDEMDFGTNKVPGLKSTCNGNLMLFSKKFIENKYNPILKHGYKLASARVEYVVFWYNKDDDKQYKIVLPRLTFQKEANTPQ</sequence>
<feature type="domain" description="UvrD-like helicase ATP-binding" evidence="10">
    <location>
        <begin position="1"/>
        <end position="56"/>
    </location>
</feature>
<evidence type="ECO:0000256" key="4">
    <source>
        <dbReference type="ARBA" id="ARBA00022840"/>
    </source>
</evidence>